<dbReference type="EMBL" id="CAUYUJ010020827">
    <property type="protein sequence ID" value="CAK0900712.1"/>
    <property type="molecule type" value="Genomic_DNA"/>
</dbReference>
<proteinExistence type="predicted"/>
<evidence type="ECO:0000313" key="3">
    <source>
        <dbReference type="Proteomes" id="UP001189429"/>
    </source>
</evidence>
<name>A0ABN9XLG9_9DINO</name>
<evidence type="ECO:0008006" key="4">
    <source>
        <dbReference type="Google" id="ProtNLM"/>
    </source>
</evidence>
<reference evidence="2" key="1">
    <citation type="submission" date="2023-10" db="EMBL/GenBank/DDBJ databases">
        <authorList>
            <person name="Chen Y."/>
            <person name="Shah S."/>
            <person name="Dougan E. K."/>
            <person name="Thang M."/>
            <person name="Chan C."/>
        </authorList>
    </citation>
    <scope>NUCLEOTIDE SEQUENCE [LARGE SCALE GENOMIC DNA]</scope>
</reference>
<feature type="region of interest" description="Disordered" evidence="1">
    <location>
        <begin position="1"/>
        <end position="67"/>
    </location>
</feature>
<feature type="region of interest" description="Disordered" evidence="1">
    <location>
        <begin position="631"/>
        <end position="706"/>
    </location>
</feature>
<keyword evidence="3" id="KW-1185">Reference proteome</keyword>
<dbReference type="InterPro" id="IPR059186">
    <property type="entry name" value="SACTE_4363"/>
</dbReference>
<dbReference type="CDD" id="cd23669">
    <property type="entry name" value="GH55_SacteLam55A-like"/>
    <property type="match status" value="1"/>
</dbReference>
<gene>
    <name evidence="2" type="ORF">PCOR1329_LOCUS77931</name>
</gene>
<feature type="compositionally biased region" description="Polar residues" evidence="1">
    <location>
        <begin position="799"/>
        <end position="809"/>
    </location>
</feature>
<dbReference type="InterPro" id="IPR012334">
    <property type="entry name" value="Pectin_lyas_fold"/>
</dbReference>
<comment type="caution">
    <text evidence="2">The sequence shown here is derived from an EMBL/GenBank/DDBJ whole genome shotgun (WGS) entry which is preliminary data.</text>
</comment>
<dbReference type="Proteomes" id="UP001189429">
    <property type="component" value="Unassembled WGS sequence"/>
</dbReference>
<feature type="region of interest" description="Disordered" evidence="1">
    <location>
        <begin position="789"/>
        <end position="809"/>
    </location>
</feature>
<sequence>PFWPRPPRRAGREGAPGGPHARGSRAGPGGEARRGAGAGAAGGATCVLGRGDSDQPNPPAWPRSVRVFGPEDSAADIRSAVDEAYRVNGGEGNNGEFSQHRFAFLFRPGEYDVEVPVGYYTQVAGLGRSPEDVVFSSEKGVYCEEGSYNQDRGALTTFWRVAENFKSDATNNWFGELRGMLWATSQAAPLRRLVVSGDLILFQYKDGEAAGYASGGFLANSNLLGHVAYGSQQQYFTRNSALSSADGGVWNMVFVGTTGAPGTACGAGDEGSQVQHVVEVGEAPKVAEKPFVFIGADGKYGLAVPEVKAARVGFDWDEGAREVPFERVFVADPERDTADTINARLAEGLDVVLAPGVYQLDAPLRLQTANQVLLGLGLATLVAMRGAPAVRVGDVGGVRVAGVLLQAGPERSDSLLEWGSRGFPGDAGNPGFLHDVFARVGGPAEPSEQRASTMIRINAGNVIGDNLWLWRADHTEAGEVKGGAHPCEVALCVEGDDVTMYGLAAEHTLGDQVRWSGDRGATYFFQSELPYDVAEAYGEMGYAGYRVSNNVTEHRAFGAGVYHYFRDFPVTVHAGIVAPAHVMASIVSPVAVFLNGRGTMRHVVDNLGADTSETASGGIAQWLCPADAEGKAVSVPADPGGPSHRSTPLGPAPAPRPAPRGGAAPKPTSARGGGGAAPRPAAAPASAPAWLRSRSKGGGKAALGPAESGSGIDWDLGKIYLAACIVGALLGVLCIPAFDRLRSAGANGAAAESAADASGAPARAASWLEVDRSGAPASARRLLDLERAAGAKGARSPRAGSTASWLAPL</sequence>
<dbReference type="Gene3D" id="2.160.20.10">
    <property type="entry name" value="Single-stranded right-handed beta-helix, Pectin lyase-like"/>
    <property type="match status" value="1"/>
</dbReference>
<feature type="compositionally biased region" description="Gly residues" evidence="1">
    <location>
        <begin position="26"/>
        <end position="42"/>
    </location>
</feature>
<accession>A0ABN9XLG9</accession>
<feature type="non-terminal residue" evidence="2">
    <location>
        <position position="1"/>
    </location>
</feature>
<organism evidence="2 3">
    <name type="scientific">Prorocentrum cordatum</name>
    <dbReference type="NCBI Taxonomy" id="2364126"/>
    <lineage>
        <taxon>Eukaryota</taxon>
        <taxon>Sar</taxon>
        <taxon>Alveolata</taxon>
        <taxon>Dinophyceae</taxon>
        <taxon>Prorocentrales</taxon>
        <taxon>Prorocentraceae</taxon>
        <taxon>Prorocentrum</taxon>
    </lineage>
</organism>
<evidence type="ECO:0000313" key="2">
    <source>
        <dbReference type="EMBL" id="CAK0900712.1"/>
    </source>
</evidence>
<evidence type="ECO:0000256" key="1">
    <source>
        <dbReference type="SAM" id="MobiDB-lite"/>
    </source>
</evidence>
<feature type="compositionally biased region" description="Low complexity" evidence="1">
    <location>
        <begin position="677"/>
        <end position="692"/>
    </location>
</feature>
<protein>
    <recommendedName>
        <fullName evidence="4">Pectate lyase superfamily protein domain-containing protein</fullName>
    </recommendedName>
</protein>